<dbReference type="Gene3D" id="3.40.50.720">
    <property type="entry name" value="NAD(P)-binding Rossmann-like Domain"/>
    <property type="match status" value="1"/>
</dbReference>
<dbReference type="CDD" id="cd05233">
    <property type="entry name" value="SDR_c"/>
    <property type="match status" value="1"/>
</dbReference>
<dbReference type="PRINTS" id="PR00081">
    <property type="entry name" value="GDHRDH"/>
</dbReference>
<dbReference type="Pfam" id="PF00106">
    <property type="entry name" value="adh_short"/>
    <property type="match status" value="1"/>
</dbReference>
<dbReference type="InterPro" id="IPR002347">
    <property type="entry name" value="SDR_fam"/>
</dbReference>
<name>A0A9W6NUL3_9PSEU</name>
<sequence>MGSSTDRLVVVTGAAGALGRAVVAEFLGAGRQVVALDRPGDPLDEIGRLDGVHPVAAGLSEPDDVTAAWTTIDSIGTPDVLVALAGGFRPSSLAELTQDVWDAMWQSNVASLLWCAREAAARFGAAGGGAIVTVGSKTAVSGAAPLAHATSKAAVVRMTELLAEELRPQRIRVNAVLPSVIDTPANRTWMSPDLAARAVSPEAIARVIAFLAGPDAAPISGARIPVYGDA</sequence>
<evidence type="ECO:0000256" key="1">
    <source>
        <dbReference type="ARBA" id="ARBA00006484"/>
    </source>
</evidence>
<dbReference type="Proteomes" id="UP001143463">
    <property type="component" value="Unassembled WGS sequence"/>
</dbReference>
<evidence type="ECO:0000313" key="2">
    <source>
        <dbReference type="EMBL" id="GLL09718.1"/>
    </source>
</evidence>
<dbReference type="InterPro" id="IPR036291">
    <property type="entry name" value="NAD(P)-bd_dom_sf"/>
</dbReference>
<comment type="caution">
    <text evidence="2">The sequence shown here is derived from an EMBL/GenBank/DDBJ whole genome shotgun (WGS) entry which is preliminary data.</text>
</comment>
<proteinExistence type="inferred from homology"/>
<dbReference type="EMBL" id="BSFQ01000002">
    <property type="protein sequence ID" value="GLL09718.1"/>
    <property type="molecule type" value="Genomic_DNA"/>
</dbReference>
<protein>
    <submittedName>
        <fullName evidence="2">Short-chain dehydrogenase</fullName>
    </submittedName>
</protein>
<reference evidence="2" key="2">
    <citation type="submission" date="2023-01" db="EMBL/GenBank/DDBJ databases">
        <authorList>
            <person name="Sun Q."/>
            <person name="Evtushenko L."/>
        </authorList>
    </citation>
    <scope>NUCLEOTIDE SEQUENCE</scope>
    <source>
        <strain evidence="2">VKM Ac-1069</strain>
    </source>
</reference>
<evidence type="ECO:0000313" key="3">
    <source>
        <dbReference type="Proteomes" id="UP001143463"/>
    </source>
</evidence>
<dbReference type="RefSeq" id="WP_037040017.1">
    <property type="nucleotide sequence ID" value="NZ_BAAAUZ010000013.1"/>
</dbReference>
<keyword evidence="3" id="KW-1185">Reference proteome</keyword>
<accession>A0A9W6NUL3</accession>
<comment type="similarity">
    <text evidence="1">Belongs to the short-chain dehydrogenases/reductases (SDR) family.</text>
</comment>
<dbReference type="AlphaFoldDB" id="A0A9W6NUL3"/>
<reference evidence="2" key="1">
    <citation type="journal article" date="2014" name="Int. J. Syst. Evol. Microbiol.">
        <title>Complete genome sequence of Corynebacterium casei LMG S-19264T (=DSM 44701T), isolated from a smear-ripened cheese.</title>
        <authorList>
            <consortium name="US DOE Joint Genome Institute (JGI-PGF)"/>
            <person name="Walter F."/>
            <person name="Albersmeier A."/>
            <person name="Kalinowski J."/>
            <person name="Ruckert C."/>
        </authorList>
    </citation>
    <scope>NUCLEOTIDE SEQUENCE</scope>
    <source>
        <strain evidence="2">VKM Ac-1069</strain>
    </source>
</reference>
<dbReference type="GO" id="GO:0016616">
    <property type="term" value="F:oxidoreductase activity, acting on the CH-OH group of donors, NAD or NADP as acceptor"/>
    <property type="evidence" value="ECO:0007669"/>
    <property type="project" value="TreeGrafter"/>
</dbReference>
<organism evidence="2 3">
    <name type="scientific">Pseudonocardia halophobica</name>
    <dbReference type="NCBI Taxonomy" id="29401"/>
    <lineage>
        <taxon>Bacteria</taxon>
        <taxon>Bacillati</taxon>
        <taxon>Actinomycetota</taxon>
        <taxon>Actinomycetes</taxon>
        <taxon>Pseudonocardiales</taxon>
        <taxon>Pseudonocardiaceae</taxon>
        <taxon>Pseudonocardia</taxon>
    </lineage>
</organism>
<dbReference type="SUPFAM" id="SSF51735">
    <property type="entry name" value="NAD(P)-binding Rossmann-fold domains"/>
    <property type="match status" value="1"/>
</dbReference>
<dbReference type="PANTHER" id="PTHR42760">
    <property type="entry name" value="SHORT-CHAIN DEHYDROGENASES/REDUCTASES FAMILY MEMBER"/>
    <property type="match status" value="1"/>
</dbReference>
<gene>
    <name evidence="2" type="ORF">GCM10017577_08580</name>
</gene>